<dbReference type="AlphaFoldDB" id="A0A2P2KEF0"/>
<accession>A0A2P2KEF0</accession>
<dbReference type="EMBL" id="GGEC01023576">
    <property type="protein sequence ID" value="MBX04060.1"/>
    <property type="molecule type" value="Transcribed_RNA"/>
</dbReference>
<protein>
    <submittedName>
        <fullName evidence="1">Uncharacterized protein</fullName>
    </submittedName>
</protein>
<reference evidence="1" key="1">
    <citation type="submission" date="2018-02" db="EMBL/GenBank/DDBJ databases">
        <title>Rhizophora mucronata_Transcriptome.</title>
        <authorList>
            <person name="Meera S.P."/>
            <person name="Sreeshan A."/>
            <person name="Augustine A."/>
        </authorList>
    </citation>
    <scope>NUCLEOTIDE SEQUENCE</scope>
    <source>
        <tissue evidence="1">Leaf</tissue>
    </source>
</reference>
<organism evidence="1">
    <name type="scientific">Rhizophora mucronata</name>
    <name type="common">Asiatic mangrove</name>
    <dbReference type="NCBI Taxonomy" id="61149"/>
    <lineage>
        <taxon>Eukaryota</taxon>
        <taxon>Viridiplantae</taxon>
        <taxon>Streptophyta</taxon>
        <taxon>Embryophyta</taxon>
        <taxon>Tracheophyta</taxon>
        <taxon>Spermatophyta</taxon>
        <taxon>Magnoliopsida</taxon>
        <taxon>eudicotyledons</taxon>
        <taxon>Gunneridae</taxon>
        <taxon>Pentapetalae</taxon>
        <taxon>rosids</taxon>
        <taxon>fabids</taxon>
        <taxon>Malpighiales</taxon>
        <taxon>Rhizophoraceae</taxon>
        <taxon>Rhizophora</taxon>
    </lineage>
</organism>
<evidence type="ECO:0000313" key="1">
    <source>
        <dbReference type="EMBL" id="MBX04060.1"/>
    </source>
</evidence>
<name>A0A2P2KEF0_RHIMU</name>
<sequence>MDIHAHNYKHQIAGNPRLVISASQVLPQKLDCLSHYVH</sequence>
<proteinExistence type="predicted"/>